<dbReference type="InterPro" id="IPR007197">
    <property type="entry name" value="rSAM"/>
</dbReference>
<dbReference type="GO" id="GO:0031419">
    <property type="term" value="F:cobalamin binding"/>
    <property type="evidence" value="ECO:0007669"/>
    <property type="project" value="InterPro"/>
</dbReference>
<reference evidence="9" key="1">
    <citation type="submission" date="2021-01" db="EMBL/GenBank/DDBJ databases">
        <title>Whole genome shotgun sequence of Actinoplanes rishiriensis NBRC 108556.</title>
        <authorList>
            <person name="Komaki H."/>
            <person name="Tamura T."/>
        </authorList>
    </citation>
    <scope>NUCLEOTIDE SEQUENCE</scope>
    <source>
        <strain evidence="9">NBRC 108556</strain>
    </source>
</reference>
<organism evidence="9 10">
    <name type="scientific">Paractinoplanes rishiriensis</name>
    <dbReference type="NCBI Taxonomy" id="1050105"/>
    <lineage>
        <taxon>Bacteria</taxon>
        <taxon>Bacillati</taxon>
        <taxon>Actinomycetota</taxon>
        <taxon>Actinomycetes</taxon>
        <taxon>Micromonosporales</taxon>
        <taxon>Micromonosporaceae</taxon>
        <taxon>Paractinoplanes</taxon>
    </lineage>
</organism>
<keyword evidence="3" id="KW-0479">Metal-binding</keyword>
<keyword evidence="10" id="KW-1185">Reference proteome</keyword>
<dbReference type="GO" id="GO:0003824">
    <property type="term" value="F:catalytic activity"/>
    <property type="evidence" value="ECO:0007669"/>
    <property type="project" value="InterPro"/>
</dbReference>
<feature type="region of interest" description="Disordered" evidence="6">
    <location>
        <begin position="1"/>
        <end position="21"/>
    </location>
</feature>
<feature type="domain" description="B12-binding" evidence="7">
    <location>
        <begin position="88"/>
        <end position="235"/>
    </location>
</feature>
<evidence type="ECO:0000256" key="3">
    <source>
        <dbReference type="ARBA" id="ARBA00022723"/>
    </source>
</evidence>
<dbReference type="InterPro" id="IPR058240">
    <property type="entry name" value="rSAM_sf"/>
</dbReference>
<evidence type="ECO:0000256" key="2">
    <source>
        <dbReference type="ARBA" id="ARBA00022691"/>
    </source>
</evidence>
<name>A0A919JZA7_9ACTN</name>
<gene>
    <name evidence="9" type="ORF">Ari01nite_51450</name>
</gene>
<dbReference type="Pfam" id="PF04055">
    <property type="entry name" value="Radical_SAM"/>
    <property type="match status" value="1"/>
</dbReference>
<evidence type="ECO:0000259" key="7">
    <source>
        <dbReference type="PROSITE" id="PS51332"/>
    </source>
</evidence>
<dbReference type="Gene3D" id="3.40.50.280">
    <property type="entry name" value="Cobalamin-binding domain"/>
    <property type="match status" value="1"/>
</dbReference>
<keyword evidence="5" id="KW-0411">Iron-sulfur</keyword>
<dbReference type="InterPro" id="IPR023984">
    <property type="entry name" value="rSAM_ocin_1"/>
</dbReference>
<comment type="cofactor">
    <cofactor evidence="1">
        <name>[4Fe-4S] cluster</name>
        <dbReference type="ChEBI" id="CHEBI:49883"/>
    </cofactor>
</comment>
<dbReference type="NCBIfam" id="TIGR03975">
    <property type="entry name" value="rSAM_ocin_1"/>
    <property type="match status" value="1"/>
</dbReference>
<evidence type="ECO:0000259" key="8">
    <source>
        <dbReference type="PROSITE" id="PS51918"/>
    </source>
</evidence>
<evidence type="ECO:0000256" key="6">
    <source>
        <dbReference type="SAM" id="MobiDB-lite"/>
    </source>
</evidence>
<accession>A0A919JZA7</accession>
<dbReference type="Proteomes" id="UP000636960">
    <property type="component" value="Unassembled WGS sequence"/>
</dbReference>
<dbReference type="EMBL" id="BOMV01000057">
    <property type="protein sequence ID" value="GIE97680.1"/>
    <property type="molecule type" value="Genomic_DNA"/>
</dbReference>
<evidence type="ECO:0000256" key="5">
    <source>
        <dbReference type="ARBA" id="ARBA00023014"/>
    </source>
</evidence>
<dbReference type="SFLD" id="SFLDF00324">
    <property type="entry name" value="bacteriocin_maturation"/>
    <property type="match status" value="1"/>
</dbReference>
<dbReference type="AlphaFoldDB" id="A0A919JZA7"/>
<dbReference type="SFLD" id="SFLDS00029">
    <property type="entry name" value="Radical_SAM"/>
    <property type="match status" value="1"/>
</dbReference>
<comment type="caution">
    <text evidence="9">The sequence shown here is derived from an EMBL/GenBank/DDBJ whole genome shotgun (WGS) entry which is preliminary data.</text>
</comment>
<dbReference type="Gene3D" id="3.80.30.20">
    <property type="entry name" value="tm_1862 like domain"/>
    <property type="match status" value="1"/>
</dbReference>
<dbReference type="SFLD" id="SFLDG01082">
    <property type="entry name" value="B12-binding_domain_containing"/>
    <property type="match status" value="1"/>
</dbReference>
<dbReference type="InterPro" id="IPR023404">
    <property type="entry name" value="rSAM_horseshoe"/>
</dbReference>
<dbReference type="GO" id="GO:0051536">
    <property type="term" value="F:iron-sulfur cluster binding"/>
    <property type="evidence" value="ECO:0007669"/>
    <property type="project" value="UniProtKB-KW"/>
</dbReference>
<dbReference type="SUPFAM" id="SSF102114">
    <property type="entry name" value="Radical SAM enzymes"/>
    <property type="match status" value="1"/>
</dbReference>
<protein>
    <submittedName>
        <fullName evidence="9">RiPP maturation radical SAM protein 1</fullName>
    </submittedName>
</protein>
<dbReference type="GO" id="GO:0005829">
    <property type="term" value="C:cytosol"/>
    <property type="evidence" value="ECO:0007669"/>
    <property type="project" value="TreeGrafter"/>
</dbReference>
<dbReference type="SMART" id="SM00729">
    <property type="entry name" value="Elp3"/>
    <property type="match status" value="1"/>
</dbReference>
<evidence type="ECO:0000256" key="1">
    <source>
        <dbReference type="ARBA" id="ARBA00001966"/>
    </source>
</evidence>
<proteinExistence type="predicted"/>
<dbReference type="PANTHER" id="PTHR43409">
    <property type="entry name" value="ANAEROBIC MAGNESIUM-PROTOPORPHYRIN IX MONOMETHYL ESTER CYCLASE-RELATED"/>
    <property type="match status" value="1"/>
</dbReference>
<sequence length="627" mass="69161">MTGTRLPLLGARGTESAPDPLPVDPSLRARWPVVLVTMPFMDVDWPSIQLGLLSEIVRRHGYPVRTLHANLDFAARIGAGYYRQLGLRKARLVAEWLFSVAAFGLSAPDPDNRLLDDFAAELADLDGGRERLLRARHEDVPAYLDALAADPVWDGCRVAGFTSTFQQNAASFALARRLKQRYPEITTVFGGANFDGEMGPEWARSVPSVDLAVSGEADVAFPRLLDRLVAGLPPTDEPGVFGPAGGRPPGPPTRTLDGLPVPDYTEYFDRARRLDLLPRTGPSAVRLPFESSRGCWWGEKHHCTFCGLNGSTMKFRAKSPQRMADELVAQARRYRSFRFHGVDNIVDMGYLRDLFPVLAGAGVTYEIFYEVKANLTREQVRTLAQGGVTHIQPGIESLSSRVLRLMNKGARASQNVNLLRWARYYGIEVGWNLIWGFPGETEEDYASQAALMPHLAHLQPPSSAGRVWIERFSPLFEQSPGKIPETTYRYVYPKSVDLGRAAYFFEYDLPGALPAAAYEGLLKGFESWSTAWPGPSLTFWSSPGLVQIYDTRHDGGEGTYTFEGPLADLYAACSDRPITAAAARDRIGATLTEPQIHEAFAEFAQRGLMLLDDNLALALALPAGFPL</sequence>
<dbReference type="CDD" id="cd01335">
    <property type="entry name" value="Radical_SAM"/>
    <property type="match status" value="1"/>
</dbReference>
<dbReference type="InterPro" id="IPR006158">
    <property type="entry name" value="Cobalamin-bd"/>
</dbReference>
<keyword evidence="2" id="KW-0949">S-adenosyl-L-methionine</keyword>
<dbReference type="GO" id="GO:0046872">
    <property type="term" value="F:metal ion binding"/>
    <property type="evidence" value="ECO:0007669"/>
    <property type="project" value="UniProtKB-KW"/>
</dbReference>
<evidence type="ECO:0000256" key="4">
    <source>
        <dbReference type="ARBA" id="ARBA00023004"/>
    </source>
</evidence>
<feature type="region of interest" description="Disordered" evidence="6">
    <location>
        <begin position="235"/>
        <end position="259"/>
    </location>
</feature>
<keyword evidence="4" id="KW-0408">Iron</keyword>
<dbReference type="PANTHER" id="PTHR43409:SF7">
    <property type="entry name" value="BLL1977 PROTEIN"/>
    <property type="match status" value="1"/>
</dbReference>
<evidence type="ECO:0000313" key="9">
    <source>
        <dbReference type="EMBL" id="GIE97680.1"/>
    </source>
</evidence>
<dbReference type="PROSITE" id="PS51332">
    <property type="entry name" value="B12_BINDING"/>
    <property type="match status" value="1"/>
</dbReference>
<dbReference type="InterPro" id="IPR006638">
    <property type="entry name" value="Elp3/MiaA/NifB-like_rSAM"/>
</dbReference>
<dbReference type="RefSeq" id="WP_239163015.1">
    <property type="nucleotide sequence ID" value="NZ_BOMV01000057.1"/>
</dbReference>
<dbReference type="InterPro" id="IPR051198">
    <property type="entry name" value="BchE-like"/>
</dbReference>
<evidence type="ECO:0000313" key="10">
    <source>
        <dbReference type="Proteomes" id="UP000636960"/>
    </source>
</evidence>
<feature type="domain" description="Radical SAM core" evidence="8">
    <location>
        <begin position="279"/>
        <end position="501"/>
    </location>
</feature>
<dbReference type="PROSITE" id="PS51918">
    <property type="entry name" value="RADICAL_SAM"/>
    <property type="match status" value="1"/>
</dbReference>